<dbReference type="PANTHER" id="PTHR11953">
    <property type="entry name" value="EXOSOME COMPLEX COMPONENT"/>
    <property type="match status" value="1"/>
</dbReference>
<keyword evidence="4" id="KW-0963">Cytoplasm</keyword>
<keyword evidence="5" id="KW-0698">rRNA processing</keyword>
<dbReference type="CDD" id="cd11371">
    <property type="entry name" value="RNase_PH_MTR3"/>
    <property type="match status" value="1"/>
</dbReference>
<feature type="domain" description="Exoribonuclease phosphorolytic" evidence="10">
    <location>
        <begin position="73"/>
        <end position="235"/>
    </location>
</feature>
<evidence type="ECO:0000256" key="2">
    <source>
        <dbReference type="ARBA" id="ARBA00004496"/>
    </source>
</evidence>
<dbReference type="GO" id="GO:0000177">
    <property type="term" value="C:cytoplasmic exosome (RNase complex)"/>
    <property type="evidence" value="ECO:0007669"/>
    <property type="project" value="TreeGrafter"/>
</dbReference>
<organism evidence="11 12">
    <name type="scientific">Microbotryum saponariae</name>
    <dbReference type="NCBI Taxonomy" id="289078"/>
    <lineage>
        <taxon>Eukaryota</taxon>
        <taxon>Fungi</taxon>
        <taxon>Dikarya</taxon>
        <taxon>Basidiomycota</taxon>
        <taxon>Pucciniomycotina</taxon>
        <taxon>Microbotryomycetes</taxon>
        <taxon>Microbotryales</taxon>
        <taxon>Microbotryaceae</taxon>
        <taxon>Microbotryum</taxon>
    </lineage>
</organism>
<evidence type="ECO:0000256" key="1">
    <source>
        <dbReference type="ARBA" id="ARBA00004123"/>
    </source>
</evidence>
<evidence type="ECO:0000256" key="7">
    <source>
        <dbReference type="ARBA" id="ARBA00022884"/>
    </source>
</evidence>
<evidence type="ECO:0000313" key="11">
    <source>
        <dbReference type="EMBL" id="SDA00680.1"/>
    </source>
</evidence>
<dbReference type="InterPro" id="IPR050080">
    <property type="entry name" value="RNase_PH"/>
</dbReference>
<dbReference type="GO" id="GO:0000176">
    <property type="term" value="C:nuclear exosome (RNase complex)"/>
    <property type="evidence" value="ECO:0007669"/>
    <property type="project" value="TreeGrafter"/>
</dbReference>
<dbReference type="OrthoDB" id="2504340at2759"/>
<proteinExistence type="inferred from homology"/>
<evidence type="ECO:0000256" key="4">
    <source>
        <dbReference type="ARBA" id="ARBA00022490"/>
    </source>
</evidence>
<dbReference type="SUPFAM" id="SSF54211">
    <property type="entry name" value="Ribosomal protein S5 domain 2-like"/>
    <property type="match status" value="1"/>
</dbReference>
<dbReference type="SUPFAM" id="SSF55666">
    <property type="entry name" value="Ribonuclease PH domain 2-like"/>
    <property type="match status" value="1"/>
</dbReference>
<dbReference type="EMBL" id="FMWP01000107">
    <property type="protein sequence ID" value="SDA00680.1"/>
    <property type="molecule type" value="Genomic_DNA"/>
</dbReference>
<evidence type="ECO:0000256" key="6">
    <source>
        <dbReference type="ARBA" id="ARBA00022835"/>
    </source>
</evidence>
<dbReference type="GO" id="GO:0071028">
    <property type="term" value="P:nuclear mRNA surveillance"/>
    <property type="evidence" value="ECO:0007669"/>
    <property type="project" value="TreeGrafter"/>
</dbReference>
<feature type="compositionally biased region" description="Basic and acidic residues" evidence="9">
    <location>
        <begin position="1"/>
        <end position="10"/>
    </location>
</feature>
<dbReference type="PANTHER" id="PTHR11953:SF2">
    <property type="entry name" value="EXOSOME COMPLEX COMPONENT MTR3"/>
    <property type="match status" value="1"/>
</dbReference>
<name>A0A2X0KFC8_9BASI</name>
<comment type="subcellular location">
    <subcellularLocation>
        <location evidence="2">Cytoplasm</location>
    </subcellularLocation>
    <subcellularLocation>
        <location evidence="1">Nucleus</location>
    </subcellularLocation>
</comment>
<evidence type="ECO:0000256" key="8">
    <source>
        <dbReference type="ARBA" id="ARBA00023242"/>
    </source>
</evidence>
<dbReference type="InterPro" id="IPR001247">
    <property type="entry name" value="ExoRNase_PH_dom1"/>
</dbReference>
<dbReference type="Gene3D" id="3.30.230.70">
    <property type="entry name" value="GHMP Kinase, N-terminal domain"/>
    <property type="match status" value="1"/>
</dbReference>
<keyword evidence="6" id="KW-0271">Exosome</keyword>
<dbReference type="AlphaFoldDB" id="A0A2X0KFC8"/>
<evidence type="ECO:0000256" key="3">
    <source>
        <dbReference type="ARBA" id="ARBA00006678"/>
    </source>
</evidence>
<dbReference type="GO" id="GO:0016075">
    <property type="term" value="P:rRNA catabolic process"/>
    <property type="evidence" value="ECO:0007669"/>
    <property type="project" value="TreeGrafter"/>
</dbReference>
<sequence length="326" mass="34453">MQAADRRRFNGPEGARPPHFNKTASLNQAHDAASTWRPDGRTPSQIRPLCEPTSPGAPNLFQNSGLKIGFTVMQTGLVSDASGSVYIETGRTKVICAVHGPKPTAPSVAFSPRARLSVEVKFAPFSSGVRRFAPGKVRTELVNAEQIILSTRANINNPLSLAQDTESLTLSSAVHQAILPSLLLETLPKSQIDLFLTILESDGNDDDIAAQVFNKTSPRSGITAASVALAKAGIPMRGLVVATSAALLSRCPTQAFFDPALAEARNSIAFATIACLPALGTITSLTTTGSFPMIVLEETLETAVKICGQLHGVAKQALLDDSNEEI</sequence>
<evidence type="ECO:0000256" key="5">
    <source>
        <dbReference type="ARBA" id="ARBA00022552"/>
    </source>
</evidence>
<dbReference type="InterPro" id="IPR020568">
    <property type="entry name" value="Ribosomal_Su5_D2-typ_SF"/>
</dbReference>
<evidence type="ECO:0000313" key="12">
    <source>
        <dbReference type="Proteomes" id="UP000249723"/>
    </source>
</evidence>
<gene>
    <name evidence="11" type="ORF">BZ3500_MVSOF-1268-A1-R1_CHR9G10782</name>
</gene>
<evidence type="ECO:0000259" key="10">
    <source>
        <dbReference type="Pfam" id="PF01138"/>
    </source>
</evidence>
<dbReference type="GO" id="GO:0034475">
    <property type="term" value="P:U4 snRNA 3'-end processing"/>
    <property type="evidence" value="ECO:0007669"/>
    <property type="project" value="TreeGrafter"/>
</dbReference>
<keyword evidence="12" id="KW-1185">Reference proteome</keyword>
<reference evidence="12" key="1">
    <citation type="submission" date="2016-10" db="EMBL/GenBank/DDBJ databases">
        <authorList>
            <person name="Jeantristanb JTB J.-T."/>
            <person name="Ricardo R."/>
        </authorList>
    </citation>
    <scope>NUCLEOTIDE SEQUENCE [LARGE SCALE GENOMIC DNA]</scope>
</reference>
<dbReference type="GO" id="GO:0006364">
    <property type="term" value="P:rRNA processing"/>
    <property type="evidence" value="ECO:0007669"/>
    <property type="project" value="UniProtKB-KW"/>
</dbReference>
<dbReference type="InterPro" id="IPR036345">
    <property type="entry name" value="ExoRNase_PH_dom2_sf"/>
</dbReference>
<dbReference type="STRING" id="289078.A0A2X0KFC8"/>
<dbReference type="GO" id="GO:0003723">
    <property type="term" value="F:RNA binding"/>
    <property type="evidence" value="ECO:0007669"/>
    <property type="project" value="UniProtKB-KW"/>
</dbReference>
<dbReference type="Pfam" id="PF01138">
    <property type="entry name" value="RNase_PH"/>
    <property type="match status" value="1"/>
</dbReference>
<accession>A0A2X0KFC8</accession>
<evidence type="ECO:0000256" key="9">
    <source>
        <dbReference type="SAM" id="MobiDB-lite"/>
    </source>
</evidence>
<comment type="similarity">
    <text evidence="3">Belongs to the RNase PH family.</text>
</comment>
<dbReference type="InterPro" id="IPR027408">
    <property type="entry name" value="PNPase/RNase_PH_dom_sf"/>
</dbReference>
<keyword evidence="8" id="KW-0539">Nucleus</keyword>
<dbReference type="GO" id="GO:0071051">
    <property type="term" value="P:poly(A)-dependent snoRNA 3'-end processing"/>
    <property type="evidence" value="ECO:0007669"/>
    <property type="project" value="TreeGrafter"/>
</dbReference>
<feature type="region of interest" description="Disordered" evidence="9">
    <location>
        <begin position="1"/>
        <end position="46"/>
    </location>
</feature>
<keyword evidence="7" id="KW-0694">RNA-binding</keyword>
<dbReference type="GO" id="GO:0005730">
    <property type="term" value="C:nucleolus"/>
    <property type="evidence" value="ECO:0007669"/>
    <property type="project" value="TreeGrafter"/>
</dbReference>
<protein>
    <submittedName>
        <fullName evidence="11">BZ3500_MvSof-1268-A1-R1_Chr9g10782 protein</fullName>
    </submittedName>
</protein>
<dbReference type="Proteomes" id="UP000249723">
    <property type="component" value="Unassembled WGS sequence"/>
</dbReference>